<reference evidence="3 4" key="1">
    <citation type="submission" date="2017-01" db="EMBL/GenBank/DDBJ databases">
        <authorList>
            <person name="Mah S.A."/>
            <person name="Swanson W.J."/>
            <person name="Moy G.W."/>
            <person name="Vacquier V.D."/>
        </authorList>
    </citation>
    <scope>NUCLEOTIDE SEQUENCE [LARGE SCALE GENOMIC DNA]</scope>
    <source>
        <strain evidence="3 4">DSM 26375</strain>
    </source>
</reference>
<accession>A0A1N7JYX6</accession>
<feature type="domain" description="Lysozyme inhibitor LprI-like N-terminal" evidence="2">
    <location>
        <begin position="46"/>
        <end position="153"/>
    </location>
</feature>
<keyword evidence="4" id="KW-1185">Reference proteome</keyword>
<gene>
    <name evidence="3" type="ORF">SAMN05421774_101127</name>
</gene>
<sequence>MRSVLVLAALCPAPALAQDMTFAPDATAACLVAGGTDCAGKAADACMAGNPGGDSTYGMGFCLENERVWWDDRLNAAYKALTSIHARQDRAATVAGEPVANRQSALRDMQRAWIGWRDAACAYEAAQWGNGTGAGPATLACLMQITADQALALEARVAEADR</sequence>
<feature type="signal peptide" evidence="1">
    <location>
        <begin position="1"/>
        <end position="17"/>
    </location>
</feature>
<dbReference type="RefSeq" id="WP_076527700.1">
    <property type="nucleotide sequence ID" value="NZ_BMEH01000001.1"/>
</dbReference>
<organism evidence="3 4">
    <name type="scientific">Gemmobacter megaterium</name>
    <dbReference type="NCBI Taxonomy" id="1086013"/>
    <lineage>
        <taxon>Bacteria</taxon>
        <taxon>Pseudomonadati</taxon>
        <taxon>Pseudomonadota</taxon>
        <taxon>Alphaproteobacteria</taxon>
        <taxon>Rhodobacterales</taxon>
        <taxon>Paracoccaceae</taxon>
        <taxon>Gemmobacter</taxon>
    </lineage>
</organism>
<feature type="chain" id="PRO_5013134249" evidence="1">
    <location>
        <begin position="18"/>
        <end position="162"/>
    </location>
</feature>
<protein>
    <submittedName>
        <fullName evidence="3">Uncharacterized conserved protein YecT, DUF1311 family</fullName>
    </submittedName>
</protein>
<dbReference type="EMBL" id="FTOT01000001">
    <property type="protein sequence ID" value="SIS54545.1"/>
    <property type="molecule type" value="Genomic_DNA"/>
</dbReference>
<dbReference type="Pfam" id="PF07007">
    <property type="entry name" value="LprI"/>
    <property type="match status" value="1"/>
</dbReference>
<proteinExistence type="predicted"/>
<evidence type="ECO:0000256" key="1">
    <source>
        <dbReference type="SAM" id="SignalP"/>
    </source>
</evidence>
<evidence type="ECO:0000259" key="2">
    <source>
        <dbReference type="Pfam" id="PF07007"/>
    </source>
</evidence>
<dbReference type="AlphaFoldDB" id="A0A1N7JYX6"/>
<evidence type="ECO:0000313" key="4">
    <source>
        <dbReference type="Proteomes" id="UP000186141"/>
    </source>
</evidence>
<dbReference type="Gene3D" id="1.20.1270.180">
    <property type="match status" value="1"/>
</dbReference>
<dbReference type="STRING" id="1086013.SAMN05421774_101127"/>
<dbReference type="OrthoDB" id="7340239at2"/>
<dbReference type="InterPro" id="IPR009739">
    <property type="entry name" value="LprI-like_N"/>
</dbReference>
<dbReference type="Proteomes" id="UP000186141">
    <property type="component" value="Unassembled WGS sequence"/>
</dbReference>
<evidence type="ECO:0000313" key="3">
    <source>
        <dbReference type="EMBL" id="SIS54545.1"/>
    </source>
</evidence>
<keyword evidence="1" id="KW-0732">Signal</keyword>
<name>A0A1N7JYX6_9RHOB</name>